<dbReference type="Gene3D" id="3.40.630.30">
    <property type="match status" value="1"/>
</dbReference>
<dbReference type="EMBL" id="GAKP01010132">
    <property type="protein sequence ID" value="JAC48820.1"/>
    <property type="molecule type" value="Transcribed_RNA"/>
</dbReference>
<evidence type="ECO:0000313" key="2">
    <source>
        <dbReference type="EMBL" id="JAC48820.1"/>
    </source>
</evidence>
<feature type="compositionally biased region" description="Basic and acidic residues" evidence="1">
    <location>
        <begin position="256"/>
        <end position="269"/>
    </location>
</feature>
<reference evidence="2" key="1">
    <citation type="journal article" date="2014" name="BMC Genomics">
        <title>Characterizing the developmental transcriptome of the oriental fruit fly, Bactrocera dorsalis (Diptera: Tephritidae) through comparative genomic analysis with Drosophila melanogaster utilizing modENCODE datasets.</title>
        <authorList>
            <person name="Geib S.M."/>
            <person name="Calla B."/>
            <person name="Hall B."/>
            <person name="Hou S."/>
            <person name="Manoukis N.C."/>
        </authorList>
    </citation>
    <scope>NUCLEOTIDE SEQUENCE</scope>
    <source>
        <strain evidence="2">Punador</strain>
    </source>
</reference>
<organism evidence="2">
    <name type="scientific">Bactrocera dorsalis</name>
    <name type="common">Oriental fruit fly</name>
    <name type="synonym">Dacus dorsalis</name>
    <dbReference type="NCBI Taxonomy" id="27457"/>
    <lineage>
        <taxon>Eukaryota</taxon>
        <taxon>Metazoa</taxon>
        <taxon>Ecdysozoa</taxon>
        <taxon>Arthropoda</taxon>
        <taxon>Hexapoda</taxon>
        <taxon>Insecta</taxon>
        <taxon>Pterygota</taxon>
        <taxon>Neoptera</taxon>
        <taxon>Endopterygota</taxon>
        <taxon>Diptera</taxon>
        <taxon>Brachycera</taxon>
        <taxon>Muscomorpha</taxon>
        <taxon>Tephritoidea</taxon>
        <taxon>Tephritidae</taxon>
        <taxon>Bactrocera</taxon>
        <taxon>Bactrocera</taxon>
    </lineage>
</organism>
<dbReference type="OrthoDB" id="8030025at2759"/>
<evidence type="ECO:0000256" key="1">
    <source>
        <dbReference type="SAM" id="MobiDB-lite"/>
    </source>
</evidence>
<name>A0A034W3X7_BACDO</name>
<dbReference type="AlphaFoldDB" id="A0A034W3X7"/>
<accession>A0A034W3X7</accession>
<feature type="region of interest" description="Disordered" evidence="1">
    <location>
        <begin position="252"/>
        <end position="289"/>
    </location>
</feature>
<sequence>MNPVQIYWAEHKGVTLDEQQRDIYIRDIPQKWLPRIADFMVENSYRTNRLYAQLKIHDNPDVEQTYRRYVDHVLQNECSIMVIDEKTNEIYGVALVKWMTKKWRSWTIWLQIFDSFLLFAEFMLLGRMLVLKYEEEHPEHEPDSLHLFEYYLHPELKEDPVFMQKFFYSILEVARHMLMPRVSFVAATLEQQQQAEAYGFQALSHLIYSLVEDSGVRTFQSLRDIEEMYMVLYEFPVGPIIPFYTMPPPHPYDEEDRLKHEPHTKHESDETVTYDEDSNRRSFSKLAIK</sequence>
<proteinExistence type="predicted"/>
<protein>
    <submittedName>
        <fullName evidence="2">Uncharacterized protein</fullName>
    </submittedName>
</protein>